<reference evidence="1" key="1">
    <citation type="submission" date="2021-06" db="EMBL/GenBank/DDBJ databases">
        <title>Updating the genus Pseudomonas: Description of 43 new species and partition of the Pseudomonas putida group.</title>
        <authorList>
            <person name="Girard L."/>
            <person name="Lood C."/>
            <person name="Vandamme P."/>
            <person name="Rokni-Zadeh H."/>
            <person name="Van Noort V."/>
            <person name="Hofte M."/>
            <person name="Lavigne R."/>
            <person name="De Mot R."/>
        </authorList>
    </citation>
    <scope>NUCLEOTIDE SEQUENCE</scope>
    <source>
        <strain evidence="1">SWRI79</strain>
    </source>
</reference>
<dbReference type="InterPro" id="IPR009267">
    <property type="entry name" value="NTP_transf_6"/>
</dbReference>
<sequence length="188" mass="21302">MTLTVEDLVRVAMTNPINAEITSRLPALGLGQCMLTAGCLFQAIWNHRSRLPPAWGVKDYDVFYFDDDLSWEAEDEVIHSVRRLFQDLDVNVEIKNQARVHLWYSQRFGGSYPQLDSTKDGIDRYLIAGTCIGLGVDTGEIYSPNGLGDTDQGVLRINPRNPKPDLFAQKAKSYQARWPWLRIIDSSI</sequence>
<dbReference type="EMBL" id="JAHSTV010000002">
    <property type="protein sequence ID" value="MBV4462452.1"/>
    <property type="molecule type" value="Genomic_DNA"/>
</dbReference>
<keyword evidence="2" id="KW-1185">Reference proteome</keyword>
<evidence type="ECO:0000313" key="2">
    <source>
        <dbReference type="Proteomes" id="UP000886900"/>
    </source>
</evidence>
<dbReference type="Pfam" id="PF06042">
    <property type="entry name" value="NTP_transf_6"/>
    <property type="match status" value="1"/>
</dbReference>
<dbReference type="PANTHER" id="PTHR39166">
    <property type="entry name" value="BLL1166 PROTEIN"/>
    <property type="match status" value="1"/>
</dbReference>
<name>A0ABS6PQV0_9PSED</name>
<accession>A0ABS6PQV0</accession>
<evidence type="ECO:0000313" key="1">
    <source>
        <dbReference type="EMBL" id="MBV4462452.1"/>
    </source>
</evidence>
<dbReference type="RefSeq" id="WP_217854566.1">
    <property type="nucleotide sequence ID" value="NZ_JAHSTV010000002.1"/>
</dbReference>
<protein>
    <submittedName>
        <fullName evidence="1">Nucleotidyltransferase family protein</fullName>
    </submittedName>
</protein>
<proteinExistence type="predicted"/>
<gene>
    <name evidence="1" type="ORF">KVG95_03805</name>
</gene>
<dbReference type="PANTHER" id="PTHR39166:SF1">
    <property type="entry name" value="BLL1166 PROTEIN"/>
    <property type="match status" value="1"/>
</dbReference>
<comment type="caution">
    <text evidence="1">The sequence shown here is derived from an EMBL/GenBank/DDBJ whole genome shotgun (WGS) entry which is preliminary data.</text>
</comment>
<dbReference type="Proteomes" id="UP000886900">
    <property type="component" value="Unassembled WGS sequence"/>
</dbReference>
<organism evidence="1 2">
    <name type="scientific">Pseudomonas farris</name>
    <dbReference type="NCBI Taxonomy" id="2841207"/>
    <lineage>
        <taxon>Bacteria</taxon>
        <taxon>Pseudomonadati</taxon>
        <taxon>Pseudomonadota</taxon>
        <taxon>Gammaproteobacteria</taxon>
        <taxon>Pseudomonadales</taxon>
        <taxon>Pseudomonadaceae</taxon>
        <taxon>Pseudomonas</taxon>
    </lineage>
</organism>